<evidence type="ECO:0000259" key="1">
    <source>
        <dbReference type="Pfam" id="PF13464"/>
    </source>
</evidence>
<sequence length="451" mass="45971">MDTDHPTALRGFDSYEVRLGDELRGHRATLGKSLLDVQRELRIKASYIDAIENCDASVIPNKGFVPGYVRAYARYLGLEADLIYARFCAESGFVGQTTRANTPGAAPAGGFRLGGGLGASGAAPRRPAADPALSRSHFAAPVGRARPVGLGVSLSDLASVLVLAGLIGGLGYGGWALVKDIQRVDFAPSNETPVTAEAPPNVALPGFDAQAAPGGWPGLDVAPRRDWDPRKEAALAELYAPREIAPPVVELRDGPIAAIDPSSSGLYAGPRVGPHAGAAPLAVASAETGPLQGPAAPATGEAANLSVSLPVASALAGLPAQPPAEAGALVASAGDPTLPRPAPGAPAAALDAAEGVWLVVTDPAWVQVKARDGSILVQRIMESGESWQVPLDEPGAELRAGNAGGVWVQVDGALHGPLGRPGEVVKRISLAPARVAQDWPTAGAPQAISQN</sequence>
<dbReference type="InterPro" id="IPR010982">
    <property type="entry name" value="Lambda_DNA-bd_dom_sf"/>
</dbReference>
<gene>
    <name evidence="2" type="ORF">SAMN05216258_11470</name>
</gene>
<keyword evidence="3" id="KW-1185">Reference proteome</keyword>
<dbReference type="RefSeq" id="WP_092865230.1">
    <property type="nucleotide sequence ID" value="NZ_FOQH01000014.1"/>
</dbReference>
<proteinExistence type="predicted"/>
<organism evidence="2 3">
    <name type="scientific">Albimonas pacifica</name>
    <dbReference type="NCBI Taxonomy" id="1114924"/>
    <lineage>
        <taxon>Bacteria</taxon>
        <taxon>Pseudomonadati</taxon>
        <taxon>Pseudomonadota</taxon>
        <taxon>Alphaproteobacteria</taxon>
        <taxon>Rhodobacterales</taxon>
        <taxon>Paracoccaceae</taxon>
        <taxon>Albimonas</taxon>
    </lineage>
</organism>
<dbReference type="AlphaFoldDB" id="A0A1I3NTP9"/>
<dbReference type="Pfam" id="PF13464">
    <property type="entry name" value="RodZ_C"/>
    <property type="match status" value="1"/>
</dbReference>
<reference evidence="2 3" key="1">
    <citation type="submission" date="2016-10" db="EMBL/GenBank/DDBJ databases">
        <authorList>
            <person name="de Groot N.N."/>
        </authorList>
    </citation>
    <scope>NUCLEOTIDE SEQUENCE [LARGE SCALE GENOMIC DNA]</scope>
    <source>
        <strain evidence="2 3">CGMCC 1.11030</strain>
    </source>
</reference>
<dbReference type="Pfam" id="PF13413">
    <property type="entry name" value="HTH_25"/>
    <property type="match status" value="1"/>
</dbReference>
<dbReference type="PANTHER" id="PTHR34475:SF1">
    <property type="entry name" value="CYTOSKELETON PROTEIN RODZ"/>
    <property type="match status" value="1"/>
</dbReference>
<accession>A0A1I3NTP9</accession>
<dbReference type="Gene3D" id="1.10.260.40">
    <property type="entry name" value="lambda repressor-like DNA-binding domains"/>
    <property type="match status" value="1"/>
</dbReference>
<evidence type="ECO:0000313" key="3">
    <source>
        <dbReference type="Proteomes" id="UP000199377"/>
    </source>
</evidence>
<dbReference type="InterPro" id="IPR050400">
    <property type="entry name" value="Bact_Cytoskel_RodZ"/>
</dbReference>
<name>A0A1I3NTP9_9RHOB</name>
<protein>
    <submittedName>
        <fullName evidence="2">Helix-turn-helix domain-containing protein</fullName>
    </submittedName>
</protein>
<dbReference type="PANTHER" id="PTHR34475">
    <property type="match status" value="1"/>
</dbReference>
<dbReference type="EMBL" id="FOQH01000014">
    <property type="protein sequence ID" value="SFJ12579.1"/>
    <property type="molecule type" value="Genomic_DNA"/>
</dbReference>
<dbReference type="STRING" id="1114924.SAMN05216258_11470"/>
<dbReference type="InterPro" id="IPR025194">
    <property type="entry name" value="RodZ-like_C"/>
</dbReference>
<dbReference type="Proteomes" id="UP000199377">
    <property type="component" value="Unassembled WGS sequence"/>
</dbReference>
<feature type="domain" description="Cytoskeleton protein RodZ-like C-terminal" evidence="1">
    <location>
        <begin position="358"/>
        <end position="428"/>
    </location>
</feature>
<dbReference type="OrthoDB" id="9790252at2"/>
<dbReference type="GO" id="GO:0003677">
    <property type="term" value="F:DNA binding"/>
    <property type="evidence" value="ECO:0007669"/>
    <property type="project" value="InterPro"/>
</dbReference>
<evidence type="ECO:0000313" key="2">
    <source>
        <dbReference type="EMBL" id="SFJ12579.1"/>
    </source>
</evidence>